<dbReference type="Proteomes" id="UP000767238">
    <property type="component" value="Unassembled WGS sequence"/>
</dbReference>
<feature type="compositionally biased region" description="Acidic residues" evidence="1">
    <location>
        <begin position="1136"/>
        <end position="1145"/>
    </location>
</feature>
<feature type="region of interest" description="Disordered" evidence="1">
    <location>
        <begin position="1372"/>
        <end position="1445"/>
    </location>
</feature>
<feature type="compositionally biased region" description="Acidic residues" evidence="1">
    <location>
        <begin position="1236"/>
        <end position="1247"/>
    </location>
</feature>
<feature type="compositionally biased region" description="Low complexity" evidence="1">
    <location>
        <begin position="1382"/>
        <end position="1392"/>
    </location>
</feature>
<dbReference type="InterPro" id="IPR011564">
    <property type="entry name" value="Telomer_end-bd_POT1/Cdc13"/>
</dbReference>
<feature type="region of interest" description="Disordered" evidence="1">
    <location>
        <begin position="1308"/>
        <end position="1356"/>
    </location>
</feature>
<reference evidence="3" key="1">
    <citation type="journal article" date="2021" name="J Fungi (Basel)">
        <title>Virulence traits and population genomics of the black yeast Aureobasidium melanogenum.</title>
        <authorList>
            <person name="Cernosa A."/>
            <person name="Sun X."/>
            <person name="Gostincar C."/>
            <person name="Fang C."/>
            <person name="Gunde-Cimerman N."/>
            <person name="Song Z."/>
        </authorList>
    </citation>
    <scope>NUCLEOTIDE SEQUENCE</scope>
    <source>
        <strain evidence="3">EXF-8016</strain>
    </source>
</reference>
<feature type="compositionally biased region" description="Low complexity" evidence="1">
    <location>
        <begin position="318"/>
        <end position="333"/>
    </location>
</feature>
<dbReference type="OrthoDB" id="5363079at2759"/>
<feature type="region of interest" description="Disordered" evidence="1">
    <location>
        <begin position="1736"/>
        <end position="1782"/>
    </location>
</feature>
<dbReference type="SMART" id="SM00976">
    <property type="entry name" value="Telo_bind"/>
    <property type="match status" value="1"/>
</dbReference>
<dbReference type="SUPFAM" id="SSF50249">
    <property type="entry name" value="Nucleic acid-binding proteins"/>
    <property type="match status" value="1"/>
</dbReference>
<feature type="compositionally biased region" description="Low complexity" evidence="1">
    <location>
        <begin position="1615"/>
        <end position="1625"/>
    </location>
</feature>
<feature type="region of interest" description="Disordered" evidence="1">
    <location>
        <begin position="1513"/>
        <end position="1574"/>
    </location>
</feature>
<feature type="region of interest" description="Disordered" evidence="1">
    <location>
        <begin position="1208"/>
        <end position="1264"/>
    </location>
</feature>
<reference evidence="3" key="2">
    <citation type="submission" date="2021-08" db="EMBL/GenBank/DDBJ databases">
        <authorList>
            <person name="Gostincar C."/>
            <person name="Sun X."/>
            <person name="Song Z."/>
            <person name="Gunde-Cimerman N."/>
        </authorList>
    </citation>
    <scope>NUCLEOTIDE SEQUENCE</scope>
    <source>
        <strain evidence="3">EXF-8016</strain>
    </source>
</reference>
<evidence type="ECO:0000313" key="3">
    <source>
        <dbReference type="EMBL" id="KAH0229831.1"/>
    </source>
</evidence>
<feature type="compositionally biased region" description="Polar residues" evidence="1">
    <location>
        <begin position="1627"/>
        <end position="1639"/>
    </location>
</feature>
<feature type="compositionally biased region" description="Acidic residues" evidence="1">
    <location>
        <begin position="611"/>
        <end position="624"/>
    </location>
</feature>
<evidence type="ECO:0000256" key="1">
    <source>
        <dbReference type="SAM" id="MobiDB-lite"/>
    </source>
</evidence>
<feature type="compositionally biased region" description="Acidic residues" evidence="1">
    <location>
        <begin position="570"/>
        <end position="595"/>
    </location>
</feature>
<feature type="non-terminal residue" evidence="3">
    <location>
        <position position="1991"/>
    </location>
</feature>
<feature type="compositionally biased region" description="Acidic residues" evidence="1">
    <location>
        <begin position="706"/>
        <end position="718"/>
    </location>
</feature>
<dbReference type="GO" id="GO:0000723">
    <property type="term" value="P:telomere maintenance"/>
    <property type="evidence" value="ECO:0007669"/>
    <property type="project" value="InterPro"/>
</dbReference>
<feature type="compositionally biased region" description="Polar residues" evidence="1">
    <location>
        <begin position="484"/>
        <end position="504"/>
    </location>
</feature>
<feature type="region of interest" description="Disordered" evidence="1">
    <location>
        <begin position="308"/>
        <end position="368"/>
    </location>
</feature>
<feature type="compositionally biased region" description="Polar residues" evidence="1">
    <location>
        <begin position="1600"/>
        <end position="1613"/>
    </location>
</feature>
<evidence type="ECO:0000259" key="2">
    <source>
        <dbReference type="SMART" id="SM00976"/>
    </source>
</evidence>
<evidence type="ECO:0000313" key="4">
    <source>
        <dbReference type="Proteomes" id="UP000767238"/>
    </source>
</evidence>
<sequence>MEIVPISSLSPSSALPTDCGFKALVTLLWPFSSTTGQCALLLADPDARQRHQKGQVRVRFTGPSARQIAASGIGIGDSVQVALVGVQWLTEADTALVKTPGRSVDGELVFKNRLYMTITRGQTEPKTIDVNESIERMSPKPSMLPSTPIARSKPRTSFDAYGVAVYSSPAFMKRLRLSEGGTPYSPVPVSEDDDQDTVTSRKRRRVSYKNVSEWKFDAREPSPEKDQIDVLDDADGDEDLVAAAAPEKSTVENGNVTEHGKDLDMQDAVEPTTEANHQAEQHASETRIQENTIRSAQETVVQERSVEIAEDGPLQNKAEAGASLNSAAESLNAKQSEESVFEAVVQRPAEPTRSEQTSPGRAPQALENSVTSQFHISTSQDMPSSALPRLTILPTESELLEQMARARTIDRPTTPILQPLLTEALPLPSPFPNSAQKIPSPVIPNIAGTSQITENETVLEDAVETAAHTRHVDEIPQEMAPASKPQTKISQQGSGQQIEATFQTPRVVADTYDGYAEENPVVLSSGNENEDDDREKEKGEAGSSGHLSVAASSPVVADGQVTWRSRGDRFDDESSADEESDEDMESSSEDSESDDVSSAYNSEQIVALQEQSDDEGAIEEPDWDYLERKLEQEEAALQQSREDLTARDGGPIEAADGLEEGDEADDAVMHDDNSELDEEMLARSDDDSADDDSDGTGYFDQVVLPDTEDESGEESEIDVMDQSYQPSMPENAMYSHPFGLGGAPTLTETRTALPSQAVSEAGSALGDETIAWRDRDAAVEALDQQMQQRQLQLQTNEQAVQVPPAQHVPPPSSSRLDVVELLDDSDSGEEDVNNVVPVPQETIDFLPSIDLVNHLLGNHQKDADLELSGSVTAQIRSELKKISAQIDSQSSLPTKFNALRAICKIGINVTVAAESSNMFAESVKYRLKEDEVLVSVCWRIYNQLSNVDRYHTGQPSDVLVVLEELEEKRDYCFQGFTEFLKQFKQNYHHMPLEMEQQQLRQQSTPPLPKVENQHAPKMDLHPAVKNKDREQNSAPQLFETRRDPISIEFTGNEEQHLSSAVKEHIEQRTEAPESPQIESEVHTASEQADVDTTLSSTSPAQVASASVDVVGSSQIPSMENDIEPQNDTDANKSEMMDVETESLEPNDEHDIDPALLEGEHEIDPALLEQADPADYSRPEGYEIDPALLQEEHEIDPVLLVEAHDDIQSNIHPRPLQSDDAMSETSELATSSVAKEDESEQRDAEEEATTVVTETVEDEPSARQHDGAAIVQVHEVPLEFKVQQSVETDPDTVEQIEVDTTPLQASLETTAQIENSPKVKDELRPLSSSSFKTLSPTPDAVQVQPPQPNAHPTAQGVSDIDTHMLDQPIEELDLSQVEPSWTSRFSQFSQSRSSRAHTRSETIPDSADEEATDLEAENISTPDGPTNAESATQAISPQGTGTQRETMIQPSQELGTALSQFQNSRHRASDMQPQLAAIEEITLPGDKGVAEELRSQAGLDDELLADYVQVASEPEAVSALSPPRSGPSTPLSMKKPARPLTLFRGRKSIGLRVSAAGDEQGTRDTEQQNQDNQQQVLQDEAMQDLSSRQPEVFAITKKVTETTNEGDGQSQEGNGASLASASSAISELQPQKAQEVTKTANATVAAEPEVSAAIEQAREVEQASSNFQIKPILKPFAEVEASLFGTPVKEKTAKLQEPQSAPSQSWRNALSSRMSEVPVIGSWFTPRRTTEVQKAATEHKATTSSASFVEDTPTKATAMPQAKQSSRERVKSISPPPLQRYASQGTSTSLSYFTPLAGLNQHLNQQSSLIDVVAICTTATSTAERAKSGPKDYYTTLRVIDRPLHEYHTASQDEGVKDVKVEIFRPFKQSLPTASPGDVVLLRGFVVRSRNHKKYLLSTAASGWCVWRYGAPSSSALNYEGQEEEDDRPVWARKGTSQRVGEDGVREEVTGPPVEIGDEEREKVAMVRTWWESLQKESNDKREEDRDVIMID</sequence>
<feature type="compositionally biased region" description="Polar residues" evidence="1">
    <location>
        <begin position="1222"/>
        <end position="1232"/>
    </location>
</feature>
<dbReference type="GO" id="GO:0000781">
    <property type="term" value="C:chromosome, telomeric region"/>
    <property type="evidence" value="ECO:0007669"/>
    <property type="project" value="InterPro"/>
</dbReference>
<dbReference type="InterPro" id="IPR012340">
    <property type="entry name" value="NA-bd_OB-fold"/>
</dbReference>
<feature type="compositionally biased region" description="Basic and acidic residues" evidence="1">
    <location>
        <begin position="1054"/>
        <end position="1071"/>
    </location>
</feature>
<dbReference type="GO" id="GO:0003677">
    <property type="term" value="F:DNA binding"/>
    <property type="evidence" value="ECO:0007669"/>
    <property type="project" value="InterPro"/>
</dbReference>
<feature type="region of interest" description="Disordered" evidence="1">
    <location>
        <begin position="1600"/>
        <end position="1639"/>
    </location>
</feature>
<comment type="caution">
    <text evidence="3">The sequence shown here is derived from an EMBL/GenBank/DDBJ whole genome shotgun (WGS) entry which is preliminary data.</text>
</comment>
<accession>A0A9P8KBT6</accession>
<feature type="region of interest" description="Disordered" evidence="1">
    <location>
        <begin position="1054"/>
        <end position="1151"/>
    </location>
</feature>
<feature type="compositionally biased region" description="Basic and acidic residues" evidence="1">
    <location>
        <begin position="1939"/>
        <end position="1948"/>
    </location>
</feature>
<feature type="compositionally biased region" description="Polar residues" evidence="1">
    <location>
        <begin position="1082"/>
        <end position="1097"/>
    </location>
</feature>
<feature type="compositionally biased region" description="Polar residues" evidence="1">
    <location>
        <begin position="1417"/>
        <end position="1445"/>
    </location>
</feature>
<proteinExistence type="predicted"/>
<organism evidence="3 4">
    <name type="scientific">Aureobasidium melanogenum</name>
    <name type="common">Aureobasidium pullulans var. melanogenum</name>
    <dbReference type="NCBI Taxonomy" id="46634"/>
    <lineage>
        <taxon>Eukaryota</taxon>
        <taxon>Fungi</taxon>
        <taxon>Dikarya</taxon>
        <taxon>Ascomycota</taxon>
        <taxon>Pezizomycotina</taxon>
        <taxon>Dothideomycetes</taxon>
        <taxon>Dothideomycetidae</taxon>
        <taxon>Dothideales</taxon>
        <taxon>Saccotheciaceae</taxon>
        <taxon>Aureobasidium</taxon>
    </lineage>
</organism>
<name>A0A9P8KBT6_AURME</name>
<feature type="region of interest" description="Disordered" evidence="1">
    <location>
        <begin position="473"/>
        <end position="718"/>
    </location>
</feature>
<feature type="domain" description="Telomeric single stranded DNA binding POT1/Cdc13" evidence="2">
    <location>
        <begin position="1792"/>
        <end position="1971"/>
    </location>
</feature>
<feature type="compositionally biased region" description="Acidic residues" evidence="1">
    <location>
        <begin position="656"/>
        <end position="666"/>
    </location>
</feature>
<feature type="compositionally biased region" description="Polar residues" evidence="1">
    <location>
        <begin position="1325"/>
        <end position="1335"/>
    </location>
</feature>
<dbReference type="Gene3D" id="2.40.50.140">
    <property type="entry name" value="Nucleic acid-binding proteins"/>
    <property type="match status" value="1"/>
</dbReference>
<gene>
    <name evidence="3" type="ORF">KCV03_g1726</name>
</gene>
<dbReference type="EMBL" id="JAHFYH010000007">
    <property type="protein sequence ID" value="KAH0229831.1"/>
    <property type="molecule type" value="Genomic_DNA"/>
</dbReference>
<protein>
    <recommendedName>
        <fullName evidence="2">Telomeric single stranded DNA binding POT1/Cdc13 domain-containing protein</fullName>
    </recommendedName>
</protein>
<feature type="compositionally biased region" description="Acidic residues" evidence="1">
    <location>
        <begin position="1405"/>
        <end position="1415"/>
    </location>
</feature>
<feature type="compositionally biased region" description="Low complexity" evidence="1">
    <location>
        <begin position="1098"/>
        <end position="1113"/>
    </location>
</feature>
<feature type="region of interest" description="Disordered" evidence="1">
    <location>
        <begin position="181"/>
        <end position="204"/>
    </location>
</feature>
<feature type="region of interest" description="Disordered" evidence="1">
    <location>
        <begin position="1917"/>
        <end position="1958"/>
    </location>
</feature>